<proteinExistence type="predicted"/>
<gene>
    <name evidence="2" type="ORF">SAMN04487864_101413</name>
</gene>
<sequence length="184" mass="20559">MASHFKKTGARDGFDKVDNPVELNGDYISILVLPDGSLNIYCAADGKKWLTELEQSDKTTYDKYASALKDIGIDLSNSYISDDVVKNSSGKEMGKTQYYTDTNFKLYSSGDEGGLNNGYAISFTKLNNEMQLKYYELNNPYTKEDLETMYVPRSWLANGDSNNNVSPDGKDKYPNKLTADLSVD</sequence>
<evidence type="ECO:0000313" key="2">
    <source>
        <dbReference type="EMBL" id="SDC00873.1"/>
    </source>
</evidence>
<evidence type="ECO:0000256" key="1">
    <source>
        <dbReference type="SAM" id="MobiDB-lite"/>
    </source>
</evidence>
<keyword evidence="3" id="KW-1185">Reference proteome</keyword>
<dbReference type="Proteomes" id="UP000198943">
    <property type="component" value="Unassembled WGS sequence"/>
</dbReference>
<reference evidence="3" key="1">
    <citation type="submission" date="2016-10" db="EMBL/GenBank/DDBJ databases">
        <authorList>
            <person name="Varghese N."/>
            <person name="Submissions S."/>
        </authorList>
    </citation>
    <scope>NUCLEOTIDE SEQUENCE [LARGE SCALE GENOMIC DNA]</scope>
    <source>
        <strain evidence="3">DSM 11005</strain>
    </source>
</reference>
<dbReference type="AlphaFoldDB" id="A0A1G6I3C1"/>
<protein>
    <submittedName>
        <fullName evidence="2">Uncharacterized protein</fullName>
    </submittedName>
</protein>
<feature type="region of interest" description="Disordered" evidence="1">
    <location>
        <begin position="156"/>
        <end position="184"/>
    </location>
</feature>
<name>A0A1G6I3C1_9FIRM</name>
<organism evidence="2 3">
    <name type="scientific">Succiniclasticum ruminis</name>
    <dbReference type="NCBI Taxonomy" id="40841"/>
    <lineage>
        <taxon>Bacteria</taxon>
        <taxon>Bacillati</taxon>
        <taxon>Bacillota</taxon>
        <taxon>Negativicutes</taxon>
        <taxon>Acidaminococcales</taxon>
        <taxon>Acidaminococcaceae</taxon>
        <taxon>Succiniclasticum</taxon>
    </lineage>
</organism>
<dbReference type="EMBL" id="FMYW01000001">
    <property type="protein sequence ID" value="SDC00873.1"/>
    <property type="molecule type" value="Genomic_DNA"/>
</dbReference>
<evidence type="ECO:0000313" key="3">
    <source>
        <dbReference type="Proteomes" id="UP000198943"/>
    </source>
</evidence>
<accession>A0A1G6I3C1</accession>